<reference evidence="1" key="1">
    <citation type="journal article" date="2015" name="Nature">
        <title>Complex archaea that bridge the gap between prokaryotes and eukaryotes.</title>
        <authorList>
            <person name="Spang A."/>
            <person name="Saw J.H."/>
            <person name="Jorgensen S.L."/>
            <person name="Zaremba-Niedzwiedzka K."/>
            <person name="Martijn J."/>
            <person name="Lind A.E."/>
            <person name="van Eijk R."/>
            <person name="Schleper C."/>
            <person name="Guy L."/>
            <person name="Ettema T.J."/>
        </authorList>
    </citation>
    <scope>NUCLEOTIDE SEQUENCE</scope>
</reference>
<name>A0A0F9JIS5_9ZZZZ</name>
<dbReference type="EMBL" id="LAZR01016163">
    <property type="protein sequence ID" value="KKM05676.1"/>
    <property type="molecule type" value="Genomic_DNA"/>
</dbReference>
<accession>A0A0F9JIS5</accession>
<evidence type="ECO:0000313" key="1">
    <source>
        <dbReference type="EMBL" id="KKM05676.1"/>
    </source>
</evidence>
<dbReference type="AlphaFoldDB" id="A0A0F9JIS5"/>
<protein>
    <submittedName>
        <fullName evidence="1">Uncharacterized protein</fullName>
    </submittedName>
</protein>
<proteinExistence type="predicted"/>
<organism evidence="1">
    <name type="scientific">marine sediment metagenome</name>
    <dbReference type="NCBI Taxonomy" id="412755"/>
    <lineage>
        <taxon>unclassified sequences</taxon>
        <taxon>metagenomes</taxon>
        <taxon>ecological metagenomes</taxon>
    </lineage>
</organism>
<sequence>MIKIIAYTTSVNGSAITIRDSEGENAARNIVAVGQSVQELTYAVT</sequence>
<gene>
    <name evidence="1" type="ORF">LCGC14_1751630</name>
</gene>
<comment type="caution">
    <text evidence="1">The sequence shown here is derived from an EMBL/GenBank/DDBJ whole genome shotgun (WGS) entry which is preliminary data.</text>
</comment>